<dbReference type="Gene3D" id="1.10.3810.10">
    <property type="entry name" value="Biosynthetic peptidoglycan transglycosylase-like"/>
    <property type="match status" value="1"/>
</dbReference>
<keyword evidence="3" id="KW-0645">Protease</keyword>
<dbReference type="Pfam" id="PF00912">
    <property type="entry name" value="Transgly"/>
    <property type="match status" value="1"/>
</dbReference>
<evidence type="ECO:0000256" key="2">
    <source>
        <dbReference type="ARBA" id="ARBA00022645"/>
    </source>
</evidence>
<proteinExistence type="predicted"/>
<keyword evidence="11 17" id="KW-0472">Membrane</keyword>
<keyword evidence="1" id="KW-1003">Cell membrane</keyword>
<sequence>MNKNKWLSVFQEGRFVSTTRITLDVIWNIILFFLVLGFIVAFFLGGLGVGYFASLTEDLEASDREEMGKQIYNYEETSNIYFANNVHMGKLRSDLHREEVKLEEVSDHLKDAIKATEDEYFETHNGVVPKAIFRALFQEFSNADMQSGGSTLTQQLIKSQILTNEVSFERKAKEILVALRLERFFEKDEIFEAYLNIVPFGRDSSGRNIAGVQAAAQGLFDVDADELNIAQAAFIAGLPQSPSVYTPFDNGGNLKSEEDLQPGLERQRIVLSRMLREEIIDEETYEEALDYDVIGNLTDKKESTISDYPFLTFEIEDRAIEQMTKVLAEEDGYTMEELQENDKLLEQYEIRAERDLRQNGYEIHTTIDKDIYDAFQQVTREYPYFEPTRTVYRYDEENDEQIEIEMPVEAGAMLKDNRTGAILAFTGGRDFERSEINHFSYHQRPNGSTMKPFWYASAIDMGIASPGSPLADVKFGNQLVNELGGWSPSNYISGSQSGIVSAREALKDSDNLPASRLAIDMLNRKGRHEELSNYLNNMGFDGNEFAPNRLYAPGVLGPVYVSLEETTNAFSVFANGGKFKDSYMIEKITDGDGNTIYEHETNELDVFSPQTAYLTLDILRDVLTQGTATYARGQLSNPSVDWAGKTGTSNGWMDALFVGTNPNVTLGTWIGYDEYDINGDGQVSEHEKEVMNLNNCRNCSLSYSQRNLGYWSSLVNAATEVNPDLMAPQERHESPGGIVSRNYCQISGLLPSEACQELGLVKTDLFNIDHVPTKKDDSVTEGEYVQIGDEYYEAIDSTPEEFVEEGFFLRPGFVEEQGWDDIEDISQLLPDNEAWANLVVPEDGPPEDDGSPSAPKGVQMNGSKLTWSELDGDVIGYKVYMKESEDDDFELIDSTKEPGVEVSKNRIYAVKAVDFFGNESDHSSSVTYGEIEEPEDDEKDEKDKKDKDKDRKDKRKRDNDEDQEDDEGGDEEDGEDGEDGEDDEGGDGDSGNGNGNGDEESNDETAFLNPITNSKFLLF</sequence>
<evidence type="ECO:0000256" key="10">
    <source>
        <dbReference type="ARBA" id="ARBA00022989"/>
    </source>
</evidence>
<dbReference type="GO" id="GO:0008360">
    <property type="term" value="P:regulation of cell shape"/>
    <property type="evidence" value="ECO:0007669"/>
    <property type="project" value="UniProtKB-KW"/>
</dbReference>
<evidence type="ECO:0000256" key="9">
    <source>
        <dbReference type="ARBA" id="ARBA00022984"/>
    </source>
</evidence>
<dbReference type="GO" id="GO:0030288">
    <property type="term" value="C:outer membrane-bounded periplasmic space"/>
    <property type="evidence" value="ECO:0007669"/>
    <property type="project" value="TreeGrafter"/>
</dbReference>
<evidence type="ECO:0000256" key="11">
    <source>
        <dbReference type="ARBA" id="ARBA00023136"/>
    </source>
</evidence>
<dbReference type="InterPro" id="IPR001460">
    <property type="entry name" value="PCN-bd_Tpept"/>
</dbReference>
<evidence type="ECO:0000256" key="8">
    <source>
        <dbReference type="ARBA" id="ARBA00022960"/>
    </source>
</evidence>
<accession>A0A1H9FJ50</accession>
<dbReference type="InterPro" id="IPR036950">
    <property type="entry name" value="PBP_transglycosylase"/>
</dbReference>
<keyword evidence="5" id="KW-0808">Transferase</keyword>
<reference evidence="20 21" key="1">
    <citation type="submission" date="2016-10" db="EMBL/GenBank/DDBJ databases">
        <authorList>
            <person name="de Groot N.N."/>
        </authorList>
    </citation>
    <scope>NUCLEOTIDE SEQUENCE [LARGE SCALE GENOMIC DNA]</scope>
    <source>
        <strain evidence="20 21">DSM 21633</strain>
    </source>
</reference>
<keyword evidence="7" id="KW-0378">Hydrolase</keyword>
<feature type="compositionally biased region" description="Acidic residues" evidence="16">
    <location>
        <begin position="960"/>
        <end position="987"/>
    </location>
</feature>
<keyword evidence="12" id="KW-0511">Multifunctional enzyme</keyword>
<organism evidence="20 21">
    <name type="scientific">Piscibacillus halophilus</name>
    <dbReference type="NCBI Taxonomy" id="571933"/>
    <lineage>
        <taxon>Bacteria</taxon>
        <taxon>Bacillati</taxon>
        <taxon>Bacillota</taxon>
        <taxon>Bacilli</taxon>
        <taxon>Bacillales</taxon>
        <taxon>Bacillaceae</taxon>
        <taxon>Piscibacillus</taxon>
    </lineage>
</organism>
<feature type="domain" description="Penicillin-binding protein transpeptidase" evidence="18">
    <location>
        <begin position="411"/>
        <end position="676"/>
    </location>
</feature>
<keyword evidence="4" id="KW-0328">Glycosyltransferase</keyword>
<dbReference type="Pfam" id="PF00905">
    <property type="entry name" value="Transpeptidase"/>
    <property type="match status" value="1"/>
</dbReference>
<dbReference type="STRING" id="571933.SAMN05216362_11242"/>
<evidence type="ECO:0000256" key="15">
    <source>
        <dbReference type="ARBA" id="ARBA00049902"/>
    </source>
</evidence>
<dbReference type="InterPro" id="IPR001264">
    <property type="entry name" value="Glyco_trans_51"/>
</dbReference>
<evidence type="ECO:0000313" key="21">
    <source>
        <dbReference type="Proteomes" id="UP000199427"/>
    </source>
</evidence>
<name>A0A1H9FJ50_9BACI</name>
<dbReference type="SUPFAM" id="SSF53955">
    <property type="entry name" value="Lysozyme-like"/>
    <property type="match status" value="1"/>
</dbReference>
<dbReference type="Gene3D" id="3.40.710.10">
    <property type="entry name" value="DD-peptidase/beta-lactamase superfamily"/>
    <property type="match status" value="1"/>
</dbReference>
<dbReference type="Gene3D" id="2.60.40.10">
    <property type="entry name" value="Immunoglobulins"/>
    <property type="match status" value="1"/>
</dbReference>
<feature type="compositionally biased region" description="Acidic residues" evidence="16">
    <location>
        <begin position="930"/>
        <end position="940"/>
    </location>
</feature>
<keyword evidence="8" id="KW-0133">Cell shape</keyword>
<feature type="region of interest" description="Disordered" evidence="16">
    <location>
        <begin position="919"/>
        <end position="1019"/>
    </location>
</feature>
<evidence type="ECO:0000256" key="5">
    <source>
        <dbReference type="ARBA" id="ARBA00022679"/>
    </source>
</evidence>
<dbReference type="GO" id="GO:0009252">
    <property type="term" value="P:peptidoglycan biosynthetic process"/>
    <property type="evidence" value="ECO:0007669"/>
    <property type="project" value="UniProtKB-KW"/>
</dbReference>
<dbReference type="Proteomes" id="UP000199427">
    <property type="component" value="Unassembled WGS sequence"/>
</dbReference>
<keyword evidence="10 17" id="KW-1133">Transmembrane helix</keyword>
<dbReference type="GO" id="GO:0008955">
    <property type="term" value="F:peptidoglycan glycosyltransferase activity"/>
    <property type="evidence" value="ECO:0007669"/>
    <property type="project" value="UniProtKB-EC"/>
</dbReference>
<evidence type="ECO:0000256" key="1">
    <source>
        <dbReference type="ARBA" id="ARBA00022475"/>
    </source>
</evidence>
<keyword evidence="9" id="KW-0573">Peptidoglycan synthesis</keyword>
<keyword evidence="6 17" id="KW-0812">Transmembrane</keyword>
<protein>
    <submittedName>
        <fullName evidence="20">Penicillin-binding protein</fullName>
    </submittedName>
</protein>
<dbReference type="Gene3D" id="3.90.1310.40">
    <property type="match status" value="1"/>
</dbReference>
<feature type="region of interest" description="Disordered" evidence="16">
    <location>
        <begin position="841"/>
        <end position="864"/>
    </location>
</feature>
<feature type="transmembrane region" description="Helical" evidence="17">
    <location>
        <begin position="21"/>
        <end position="53"/>
    </location>
</feature>
<evidence type="ECO:0000259" key="18">
    <source>
        <dbReference type="Pfam" id="PF00905"/>
    </source>
</evidence>
<dbReference type="GO" id="GO:0071555">
    <property type="term" value="P:cell wall organization"/>
    <property type="evidence" value="ECO:0007669"/>
    <property type="project" value="UniProtKB-KW"/>
</dbReference>
<evidence type="ECO:0000256" key="7">
    <source>
        <dbReference type="ARBA" id="ARBA00022801"/>
    </source>
</evidence>
<keyword evidence="13" id="KW-0961">Cell wall biogenesis/degradation</keyword>
<dbReference type="GO" id="GO:0008658">
    <property type="term" value="F:penicillin binding"/>
    <property type="evidence" value="ECO:0007669"/>
    <property type="project" value="InterPro"/>
</dbReference>
<dbReference type="InterPro" id="IPR012338">
    <property type="entry name" value="Beta-lactam/transpept-like"/>
</dbReference>
<dbReference type="SUPFAM" id="SSF56601">
    <property type="entry name" value="beta-lactamase/transpeptidase-like"/>
    <property type="match status" value="1"/>
</dbReference>
<dbReference type="InterPro" id="IPR050396">
    <property type="entry name" value="Glycosyltr_51/Transpeptidase"/>
</dbReference>
<evidence type="ECO:0000256" key="3">
    <source>
        <dbReference type="ARBA" id="ARBA00022670"/>
    </source>
</evidence>
<dbReference type="OrthoDB" id="9766909at2"/>
<comment type="catalytic activity">
    <reaction evidence="14">
        <text>Preferential cleavage: (Ac)2-L-Lys-D-Ala-|-D-Ala. Also transpeptidation of peptidyl-alanyl moieties that are N-acyl substituents of D-alanine.</text>
        <dbReference type="EC" id="3.4.16.4"/>
    </reaction>
</comment>
<evidence type="ECO:0000256" key="12">
    <source>
        <dbReference type="ARBA" id="ARBA00023268"/>
    </source>
</evidence>
<feature type="compositionally biased region" description="Polar residues" evidence="16">
    <location>
        <begin position="1010"/>
        <end position="1019"/>
    </location>
</feature>
<evidence type="ECO:0000256" key="13">
    <source>
        <dbReference type="ARBA" id="ARBA00023316"/>
    </source>
</evidence>
<keyword evidence="21" id="KW-1185">Reference proteome</keyword>
<dbReference type="GO" id="GO:0006508">
    <property type="term" value="P:proteolysis"/>
    <property type="evidence" value="ECO:0007669"/>
    <property type="project" value="UniProtKB-KW"/>
</dbReference>
<gene>
    <name evidence="20" type="ORF">SAMN05216362_11242</name>
</gene>
<feature type="domain" description="Glycosyl transferase family 51" evidence="19">
    <location>
        <begin position="88"/>
        <end position="274"/>
    </location>
</feature>
<evidence type="ECO:0000256" key="16">
    <source>
        <dbReference type="SAM" id="MobiDB-lite"/>
    </source>
</evidence>
<evidence type="ECO:0000256" key="4">
    <source>
        <dbReference type="ARBA" id="ARBA00022676"/>
    </source>
</evidence>
<dbReference type="PANTHER" id="PTHR32282:SF32">
    <property type="entry name" value="PENICILLIN-BINDING PROTEIN 2A"/>
    <property type="match status" value="1"/>
</dbReference>
<dbReference type="AlphaFoldDB" id="A0A1H9FJ50"/>
<evidence type="ECO:0000256" key="17">
    <source>
        <dbReference type="SAM" id="Phobius"/>
    </source>
</evidence>
<dbReference type="RefSeq" id="WP_091773408.1">
    <property type="nucleotide sequence ID" value="NZ_FOES01000012.1"/>
</dbReference>
<feature type="compositionally biased region" description="Basic and acidic residues" evidence="16">
    <location>
        <begin position="941"/>
        <end position="959"/>
    </location>
</feature>
<evidence type="ECO:0000256" key="6">
    <source>
        <dbReference type="ARBA" id="ARBA00022692"/>
    </source>
</evidence>
<comment type="catalytic activity">
    <reaction evidence="15">
        <text>[GlcNAc-(1-&gt;4)-Mur2Ac(oyl-L-Ala-gamma-D-Glu-L-Lys-D-Ala-D-Ala)](n)-di-trans,octa-cis-undecaprenyl diphosphate + beta-D-GlcNAc-(1-&gt;4)-Mur2Ac(oyl-L-Ala-gamma-D-Glu-L-Lys-D-Ala-D-Ala)-di-trans,octa-cis-undecaprenyl diphosphate = [GlcNAc-(1-&gt;4)-Mur2Ac(oyl-L-Ala-gamma-D-Glu-L-Lys-D-Ala-D-Ala)](n+1)-di-trans,octa-cis-undecaprenyl diphosphate + di-trans,octa-cis-undecaprenyl diphosphate + H(+)</text>
        <dbReference type="Rhea" id="RHEA:23708"/>
        <dbReference type="Rhea" id="RHEA-COMP:9602"/>
        <dbReference type="Rhea" id="RHEA-COMP:9603"/>
        <dbReference type="ChEBI" id="CHEBI:15378"/>
        <dbReference type="ChEBI" id="CHEBI:58405"/>
        <dbReference type="ChEBI" id="CHEBI:60033"/>
        <dbReference type="ChEBI" id="CHEBI:78435"/>
        <dbReference type="EC" id="2.4.99.28"/>
    </reaction>
</comment>
<dbReference type="PANTHER" id="PTHR32282">
    <property type="entry name" value="BINDING PROTEIN TRANSPEPTIDASE, PUTATIVE-RELATED"/>
    <property type="match status" value="1"/>
</dbReference>
<dbReference type="GO" id="GO:0009002">
    <property type="term" value="F:serine-type D-Ala-D-Ala carboxypeptidase activity"/>
    <property type="evidence" value="ECO:0007669"/>
    <property type="project" value="UniProtKB-EC"/>
</dbReference>
<dbReference type="EMBL" id="FOES01000012">
    <property type="protein sequence ID" value="SEQ37922.1"/>
    <property type="molecule type" value="Genomic_DNA"/>
</dbReference>
<evidence type="ECO:0000313" key="20">
    <source>
        <dbReference type="EMBL" id="SEQ37922.1"/>
    </source>
</evidence>
<evidence type="ECO:0000256" key="14">
    <source>
        <dbReference type="ARBA" id="ARBA00034000"/>
    </source>
</evidence>
<keyword evidence="2" id="KW-0121">Carboxypeptidase</keyword>
<dbReference type="InterPro" id="IPR013783">
    <property type="entry name" value="Ig-like_fold"/>
</dbReference>
<dbReference type="InterPro" id="IPR023346">
    <property type="entry name" value="Lysozyme-like_dom_sf"/>
</dbReference>
<evidence type="ECO:0000259" key="19">
    <source>
        <dbReference type="Pfam" id="PF00912"/>
    </source>
</evidence>